<reference evidence="2" key="1">
    <citation type="submission" date="2023-03" db="EMBL/GenBank/DDBJ databases">
        <title>Massive genome expansion in bonnet fungi (Mycena s.s.) driven by repeated elements and novel gene families across ecological guilds.</title>
        <authorList>
            <consortium name="Lawrence Berkeley National Laboratory"/>
            <person name="Harder C.B."/>
            <person name="Miyauchi S."/>
            <person name="Viragh M."/>
            <person name="Kuo A."/>
            <person name="Thoen E."/>
            <person name="Andreopoulos B."/>
            <person name="Lu D."/>
            <person name="Skrede I."/>
            <person name="Drula E."/>
            <person name="Henrissat B."/>
            <person name="Morin E."/>
            <person name="Kohler A."/>
            <person name="Barry K."/>
            <person name="LaButti K."/>
            <person name="Morin E."/>
            <person name="Salamov A."/>
            <person name="Lipzen A."/>
            <person name="Mereny Z."/>
            <person name="Hegedus B."/>
            <person name="Baldrian P."/>
            <person name="Stursova M."/>
            <person name="Weitz H."/>
            <person name="Taylor A."/>
            <person name="Grigoriev I.V."/>
            <person name="Nagy L.G."/>
            <person name="Martin F."/>
            <person name="Kauserud H."/>
        </authorList>
    </citation>
    <scope>NUCLEOTIDE SEQUENCE</scope>
    <source>
        <strain evidence="2">CBHHK067</strain>
    </source>
</reference>
<gene>
    <name evidence="2" type="ORF">B0H17DRAFT_1125751</name>
</gene>
<comment type="caution">
    <text evidence="2">The sequence shown here is derived from an EMBL/GenBank/DDBJ whole genome shotgun (WGS) entry which is preliminary data.</text>
</comment>
<evidence type="ECO:0000313" key="3">
    <source>
        <dbReference type="Proteomes" id="UP001221757"/>
    </source>
</evidence>
<dbReference type="Proteomes" id="UP001221757">
    <property type="component" value="Unassembled WGS sequence"/>
</dbReference>
<organism evidence="2 3">
    <name type="scientific">Mycena rosella</name>
    <name type="common">Pink bonnet</name>
    <name type="synonym">Agaricus rosellus</name>
    <dbReference type="NCBI Taxonomy" id="1033263"/>
    <lineage>
        <taxon>Eukaryota</taxon>
        <taxon>Fungi</taxon>
        <taxon>Dikarya</taxon>
        <taxon>Basidiomycota</taxon>
        <taxon>Agaricomycotina</taxon>
        <taxon>Agaricomycetes</taxon>
        <taxon>Agaricomycetidae</taxon>
        <taxon>Agaricales</taxon>
        <taxon>Marasmiineae</taxon>
        <taxon>Mycenaceae</taxon>
        <taxon>Mycena</taxon>
    </lineage>
</organism>
<protein>
    <submittedName>
        <fullName evidence="2">Uncharacterized protein</fullName>
    </submittedName>
</protein>
<accession>A0AAD7M9I6</accession>
<evidence type="ECO:0000256" key="1">
    <source>
        <dbReference type="SAM" id="MobiDB-lite"/>
    </source>
</evidence>
<proteinExistence type="predicted"/>
<dbReference type="AlphaFoldDB" id="A0AAD7M9I6"/>
<keyword evidence="3" id="KW-1185">Reference proteome</keyword>
<sequence>MVGTLSNCLHWPSSPPDFFACASPAPALVTVVGVLLGNGSNTDSSTDTGKIAEVGFLGRTTHLSRGVRLPSYTAEADLSTTTFAFGDQCALKDGNIICTELDANAQPATKTFTAKPEMIDLGSPSGFELTSTTPSGGASNTALTSGPTNRPNSSQNKFTSTFEVLVGLALVYQLV</sequence>
<feature type="region of interest" description="Disordered" evidence="1">
    <location>
        <begin position="123"/>
        <end position="155"/>
    </location>
</feature>
<evidence type="ECO:0000313" key="2">
    <source>
        <dbReference type="EMBL" id="KAJ7706948.1"/>
    </source>
</evidence>
<name>A0AAD7M9I6_MYCRO</name>
<dbReference type="EMBL" id="JARKIE010000006">
    <property type="protein sequence ID" value="KAJ7706948.1"/>
    <property type="molecule type" value="Genomic_DNA"/>
</dbReference>
<feature type="compositionally biased region" description="Polar residues" evidence="1">
    <location>
        <begin position="128"/>
        <end position="155"/>
    </location>
</feature>